<name>A0ABS5QWT1_9LACO</name>
<dbReference type="EMBL" id="JAAMFJ010000007">
    <property type="protein sequence ID" value="MBS9336811.1"/>
    <property type="molecule type" value="Genomic_DNA"/>
</dbReference>
<proteinExistence type="predicted"/>
<comment type="caution">
    <text evidence="1">The sequence shown here is derived from an EMBL/GenBank/DDBJ whole genome shotgun (WGS) entry which is preliminary data.</text>
</comment>
<organism evidence="1 2">
    <name type="scientific">Fructobacillus papyrifericola</name>
    <dbReference type="NCBI Taxonomy" id="2713172"/>
    <lineage>
        <taxon>Bacteria</taxon>
        <taxon>Bacillati</taxon>
        <taxon>Bacillota</taxon>
        <taxon>Bacilli</taxon>
        <taxon>Lactobacillales</taxon>
        <taxon>Lactobacillaceae</taxon>
        <taxon>Fructobacillus</taxon>
    </lineage>
</organism>
<dbReference type="InterPro" id="IPR025935">
    <property type="entry name" value="AbiH"/>
</dbReference>
<keyword evidence="2" id="KW-1185">Reference proteome</keyword>
<sequence>MTSPNEHTLLILGNGFDLSLQIKSKYEDFYKSTIFKNSDSIWSYLIPILVPDAEEANWMDIESAIAKVLIDSAFGVFKSYSNSNMDSALRKINSYSSNYHWIWDEVKIEESIVNTKLPISSHILFLITAKLLKKNSSKKLLRIVEYLSENSYGNISHSKEQPSTKDTQNPSEIKNQEIQLEKTYYHFLSIMAPFLLEELNQLE</sequence>
<accession>A0ABS5QWT1</accession>
<protein>
    <submittedName>
        <fullName evidence="1">Uncharacterized protein</fullName>
    </submittedName>
</protein>
<gene>
    <name evidence="1" type="ORF">G6R28_06155</name>
</gene>
<dbReference type="RefSeq" id="WP_213793359.1">
    <property type="nucleotide sequence ID" value="NZ_JAAMFJ010000007.1"/>
</dbReference>
<dbReference type="Pfam" id="PF14253">
    <property type="entry name" value="AbiH"/>
    <property type="match status" value="1"/>
</dbReference>
<evidence type="ECO:0000313" key="1">
    <source>
        <dbReference type="EMBL" id="MBS9336811.1"/>
    </source>
</evidence>
<dbReference type="Proteomes" id="UP000735205">
    <property type="component" value="Unassembled WGS sequence"/>
</dbReference>
<evidence type="ECO:0000313" key="2">
    <source>
        <dbReference type="Proteomes" id="UP000735205"/>
    </source>
</evidence>
<reference evidence="1 2" key="1">
    <citation type="submission" date="2020-02" db="EMBL/GenBank/DDBJ databases">
        <title>Fructobacillus sp. isolated from paper mulberry of Taiwan.</title>
        <authorList>
            <person name="Lin S.-T."/>
        </authorList>
    </citation>
    <scope>NUCLEOTIDE SEQUENCE [LARGE SCALE GENOMIC DNA]</scope>
    <source>
        <strain evidence="1 2">M1-21</strain>
    </source>
</reference>